<dbReference type="EMBL" id="JBHTMO010000022">
    <property type="protein sequence ID" value="MFD1393328.1"/>
    <property type="molecule type" value="Genomic_DNA"/>
</dbReference>
<evidence type="ECO:0000313" key="2">
    <source>
        <dbReference type="EMBL" id="MFD1393328.1"/>
    </source>
</evidence>
<dbReference type="RefSeq" id="WP_125585488.1">
    <property type="nucleotide sequence ID" value="NZ_JBHTMO010000022.1"/>
</dbReference>
<keyword evidence="3" id="KW-1185">Reference proteome</keyword>
<keyword evidence="1" id="KW-0732">Signal</keyword>
<feature type="chain" id="PRO_5045575922" evidence="1">
    <location>
        <begin position="26"/>
        <end position="109"/>
    </location>
</feature>
<reference evidence="3" key="1">
    <citation type="journal article" date="2019" name="Int. J. Syst. Evol. Microbiol.">
        <title>The Global Catalogue of Microorganisms (GCM) 10K type strain sequencing project: providing services to taxonomists for standard genome sequencing and annotation.</title>
        <authorList>
            <consortium name="The Broad Institute Genomics Platform"/>
            <consortium name="The Broad Institute Genome Sequencing Center for Infectious Disease"/>
            <person name="Wu L."/>
            <person name="Ma J."/>
        </authorList>
    </citation>
    <scope>NUCLEOTIDE SEQUENCE [LARGE SCALE GENOMIC DNA]</scope>
    <source>
        <strain evidence="3">CCM 8911</strain>
    </source>
</reference>
<name>A0ABW4BAH2_9LACO</name>
<dbReference type="Proteomes" id="UP001597249">
    <property type="component" value="Unassembled WGS sequence"/>
</dbReference>
<accession>A0ABW4BAH2</accession>
<comment type="caution">
    <text evidence="2">The sequence shown here is derived from an EMBL/GenBank/DDBJ whole genome shotgun (WGS) entry which is preliminary data.</text>
</comment>
<evidence type="ECO:0000256" key="1">
    <source>
        <dbReference type="SAM" id="SignalP"/>
    </source>
</evidence>
<protein>
    <submittedName>
        <fullName evidence="2">Uncharacterized protein</fullName>
    </submittedName>
</protein>
<organism evidence="2 3">
    <name type="scientific">Lacticaseibacillus jixianensis</name>
    <dbReference type="NCBI Taxonomy" id="2486012"/>
    <lineage>
        <taxon>Bacteria</taxon>
        <taxon>Bacillati</taxon>
        <taxon>Bacillota</taxon>
        <taxon>Bacilli</taxon>
        <taxon>Lactobacillales</taxon>
        <taxon>Lactobacillaceae</taxon>
        <taxon>Lacticaseibacillus</taxon>
    </lineage>
</organism>
<gene>
    <name evidence="2" type="ORF">ACFQ3L_07050</name>
</gene>
<sequence>MKKIISLLSLVTVLCGIGSVSVVNASTVDEANIPAQTVDTPATDETDSTFVLEAYVHVADLSGVARFGHIPYTKARLTLVGTRQDKNNTYYLYEDGNHIPYDGQAYVED</sequence>
<proteinExistence type="predicted"/>
<evidence type="ECO:0000313" key="3">
    <source>
        <dbReference type="Proteomes" id="UP001597249"/>
    </source>
</evidence>
<feature type="signal peptide" evidence="1">
    <location>
        <begin position="1"/>
        <end position="25"/>
    </location>
</feature>